<keyword evidence="3" id="KW-1185">Reference proteome</keyword>
<reference evidence="2 3" key="1">
    <citation type="submission" date="2015-08" db="EMBL/GenBank/DDBJ databases">
        <title>Next Generation Sequencing and Analysis of the Genome of Puccinia sorghi L Schw, the Causal Agent of Maize Common Rust.</title>
        <authorList>
            <person name="Rochi L."/>
            <person name="Burguener G."/>
            <person name="Darino M."/>
            <person name="Turjanski A."/>
            <person name="Kreff E."/>
            <person name="Dieguez M.J."/>
            <person name="Sacco F."/>
        </authorList>
    </citation>
    <scope>NUCLEOTIDE SEQUENCE [LARGE SCALE GENOMIC DNA]</scope>
    <source>
        <strain evidence="2 3">RO10H11247</strain>
    </source>
</reference>
<gene>
    <name evidence="2" type="ORF">VP01_12719g1</name>
</gene>
<dbReference type="Proteomes" id="UP000037035">
    <property type="component" value="Unassembled WGS sequence"/>
</dbReference>
<evidence type="ECO:0000313" key="3">
    <source>
        <dbReference type="Proteomes" id="UP000037035"/>
    </source>
</evidence>
<accession>A0A0L6VNX9</accession>
<keyword evidence="1" id="KW-0812">Transmembrane</keyword>
<keyword evidence="1" id="KW-1133">Transmembrane helix</keyword>
<protein>
    <submittedName>
        <fullName evidence="2">Uncharacterized protein</fullName>
    </submittedName>
</protein>
<feature type="non-terminal residue" evidence="2">
    <location>
        <position position="132"/>
    </location>
</feature>
<organism evidence="2 3">
    <name type="scientific">Puccinia sorghi</name>
    <dbReference type="NCBI Taxonomy" id="27349"/>
    <lineage>
        <taxon>Eukaryota</taxon>
        <taxon>Fungi</taxon>
        <taxon>Dikarya</taxon>
        <taxon>Basidiomycota</taxon>
        <taxon>Pucciniomycotina</taxon>
        <taxon>Pucciniomycetes</taxon>
        <taxon>Pucciniales</taxon>
        <taxon>Pucciniaceae</taxon>
        <taxon>Puccinia</taxon>
    </lineage>
</organism>
<evidence type="ECO:0000313" key="2">
    <source>
        <dbReference type="EMBL" id="KNZ62428.1"/>
    </source>
</evidence>
<dbReference type="VEuPathDB" id="FungiDB:VP01_12719g1"/>
<proteinExistence type="predicted"/>
<sequence length="132" mass="14944">MQSDIFTMVLSWAQFNRANHFLIRGVGPSTILCFVAFDLALESQMTQNLQDQNRALGHQSLLRLVIAALILLCLMSHGINSESNNPKNFIDQLDFSVYVNHASDAVLQACLLILKETQERRHVSNHKISEHQ</sequence>
<name>A0A0L6VNX9_9BASI</name>
<feature type="transmembrane region" description="Helical" evidence="1">
    <location>
        <begin position="21"/>
        <end position="41"/>
    </location>
</feature>
<dbReference type="STRING" id="27349.A0A0L6VNX9"/>
<feature type="transmembrane region" description="Helical" evidence="1">
    <location>
        <begin position="61"/>
        <end position="79"/>
    </location>
</feature>
<dbReference type="AlphaFoldDB" id="A0A0L6VNX9"/>
<keyword evidence="1" id="KW-0472">Membrane</keyword>
<comment type="caution">
    <text evidence="2">The sequence shown here is derived from an EMBL/GenBank/DDBJ whole genome shotgun (WGS) entry which is preliminary data.</text>
</comment>
<evidence type="ECO:0000256" key="1">
    <source>
        <dbReference type="SAM" id="Phobius"/>
    </source>
</evidence>
<dbReference type="EMBL" id="LAVV01003020">
    <property type="protein sequence ID" value="KNZ62428.1"/>
    <property type="molecule type" value="Genomic_DNA"/>
</dbReference>